<proteinExistence type="predicted"/>
<dbReference type="AlphaFoldDB" id="A0A0E9VVI6"/>
<reference evidence="1" key="2">
    <citation type="journal article" date="2015" name="Fish Shellfish Immunol.">
        <title>Early steps in the European eel (Anguilla anguilla)-Vibrio vulnificus interaction in the gills: Role of the RtxA13 toxin.</title>
        <authorList>
            <person name="Callol A."/>
            <person name="Pajuelo D."/>
            <person name="Ebbesson L."/>
            <person name="Teles M."/>
            <person name="MacKenzie S."/>
            <person name="Amaro C."/>
        </authorList>
    </citation>
    <scope>NUCLEOTIDE SEQUENCE</scope>
</reference>
<accession>A0A0E9VVI6</accession>
<sequence length="39" mass="4338">MLVHLGSSSLFGPARYRPGMILHECSPRCDLSNILHICL</sequence>
<dbReference type="EMBL" id="GBXM01027334">
    <property type="protein sequence ID" value="JAH81243.1"/>
    <property type="molecule type" value="Transcribed_RNA"/>
</dbReference>
<organism evidence="1">
    <name type="scientific">Anguilla anguilla</name>
    <name type="common">European freshwater eel</name>
    <name type="synonym">Muraena anguilla</name>
    <dbReference type="NCBI Taxonomy" id="7936"/>
    <lineage>
        <taxon>Eukaryota</taxon>
        <taxon>Metazoa</taxon>
        <taxon>Chordata</taxon>
        <taxon>Craniata</taxon>
        <taxon>Vertebrata</taxon>
        <taxon>Euteleostomi</taxon>
        <taxon>Actinopterygii</taxon>
        <taxon>Neopterygii</taxon>
        <taxon>Teleostei</taxon>
        <taxon>Anguilliformes</taxon>
        <taxon>Anguillidae</taxon>
        <taxon>Anguilla</taxon>
    </lineage>
</organism>
<reference evidence="1" key="1">
    <citation type="submission" date="2014-11" db="EMBL/GenBank/DDBJ databases">
        <authorList>
            <person name="Amaro Gonzalez C."/>
        </authorList>
    </citation>
    <scope>NUCLEOTIDE SEQUENCE</scope>
</reference>
<protein>
    <submittedName>
        <fullName evidence="1">Uncharacterized protein</fullName>
    </submittedName>
</protein>
<evidence type="ECO:0000313" key="1">
    <source>
        <dbReference type="EMBL" id="JAH81243.1"/>
    </source>
</evidence>
<name>A0A0E9VVI6_ANGAN</name>